<evidence type="ECO:0000256" key="1">
    <source>
        <dbReference type="ARBA" id="ARBA00005495"/>
    </source>
</evidence>
<sequence length="145" mass="16121">MVLSTDKKGVVMYKGSCLCGTVKIEITGDIKAVTHCHCTMCQKAHGAAFASFAASRDEYFSIIEGRNSIKRYESSPNYVRTFCKHCGSNIQWIHDSGETSGWSTFAISLLDTPFHKGKQKHIHTDYKAPWFSFSDNHSKFSGAGN</sequence>
<dbReference type="Proteomes" id="UP000004371">
    <property type="component" value="Unassembled WGS sequence"/>
</dbReference>
<dbReference type="GO" id="GO:0046872">
    <property type="term" value="F:metal ion binding"/>
    <property type="evidence" value="ECO:0007669"/>
    <property type="project" value="UniProtKB-KW"/>
</dbReference>
<evidence type="ECO:0000313" key="6">
    <source>
        <dbReference type="EMBL" id="EGA65330.1"/>
    </source>
</evidence>
<comment type="similarity">
    <text evidence="1">Belongs to the Gfa family.</text>
</comment>
<dbReference type="PANTHER" id="PTHR33337">
    <property type="entry name" value="GFA DOMAIN-CONTAINING PROTEIN"/>
    <property type="match status" value="1"/>
</dbReference>
<dbReference type="InterPro" id="IPR011057">
    <property type="entry name" value="Mss4-like_sf"/>
</dbReference>
<keyword evidence="2" id="KW-0479">Metal-binding</keyword>
<protein>
    <recommendedName>
        <fullName evidence="5">CENP-V/GFA domain-containing protein</fullName>
    </recommendedName>
</protein>
<dbReference type="PROSITE" id="PS51891">
    <property type="entry name" value="CENP_V_GFA"/>
    <property type="match status" value="1"/>
</dbReference>
<evidence type="ECO:0000313" key="7">
    <source>
        <dbReference type="Proteomes" id="UP000004371"/>
    </source>
</evidence>
<dbReference type="AlphaFoldDB" id="E8LUU5"/>
<dbReference type="eggNOG" id="COG3791">
    <property type="taxonomic scope" value="Bacteria"/>
</dbReference>
<evidence type="ECO:0000256" key="2">
    <source>
        <dbReference type="ARBA" id="ARBA00022723"/>
    </source>
</evidence>
<keyword evidence="3" id="KW-0862">Zinc</keyword>
<evidence type="ECO:0000256" key="3">
    <source>
        <dbReference type="ARBA" id="ARBA00022833"/>
    </source>
</evidence>
<gene>
    <name evidence="6" type="ORF">VIBR0546_13625</name>
</gene>
<dbReference type="EMBL" id="AEVS01000071">
    <property type="protein sequence ID" value="EGA65330.1"/>
    <property type="molecule type" value="Genomic_DNA"/>
</dbReference>
<feature type="domain" description="CENP-V/GFA" evidence="5">
    <location>
        <begin position="13"/>
        <end position="131"/>
    </location>
</feature>
<dbReference type="InterPro" id="IPR006913">
    <property type="entry name" value="CENP-V/GFA"/>
</dbReference>
<evidence type="ECO:0000259" key="5">
    <source>
        <dbReference type="PROSITE" id="PS51891"/>
    </source>
</evidence>
<dbReference type="GO" id="GO:0016846">
    <property type="term" value="F:carbon-sulfur lyase activity"/>
    <property type="evidence" value="ECO:0007669"/>
    <property type="project" value="InterPro"/>
</dbReference>
<accession>E8LUU5</accession>
<dbReference type="SUPFAM" id="SSF51316">
    <property type="entry name" value="Mss4-like"/>
    <property type="match status" value="1"/>
</dbReference>
<keyword evidence="4" id="KW-0456">Lyase</keyword>
<name>E8LUU5_9VIBR</name>
<reference evidence="6 7" key="1">
    <citation type="journal article" date="2012" name="Int. J. Syst. Evol. Microbiol.">
        <title>Vibrio caribbeanicus sp. nov., isolated from the marine sponge Scleritoderma cyanea.</title>
        <authorList>
            <person name="Hoffmann M."/>
            <person name="Monday S.R."/>
            <person name="Allard M.W."/>
            <person name="Strain E.A."/>
            <person name="Whittaker P."/>
            <person name="Naum M."/>
            <person name="McCarthy P.J."/>
            <person name="Lopez J.V."/>
            <person name="Fischer M."/>
            <person name="Brown E.W."/>
        </authorList>
    </citation>
    <scope>NUCLEOTIDE SEQUENCE [LARGE SCALE GENOMIC DNA]</scope>
    <source>
        <strain evidence="6 7">LMG 20546</strain>
    </source>
</reference>
<keyword evidence="7" id="KW-1185">Reference proteome</keyword>
<comment type="caution">
    <text evidence="6">The sequence shown here is derived from an EMBL/GenBank/DDBJ whole genome shotgun (WGS) entry which is preliminary data.</text>
</comment>
<dbReference type="PANTHER" id="PTHR33337:SF40">
    <property type="entry name" value="CENP-V_GFA DOMAIN-CONTAINING PROTEIN-RELATED"/>
    <property type="match status" value="1"/>
</dbReference>
<evidence type="ECO:0000256" key="4">
    <source>
        <dbReference type="ARBA" id="ARBA00023239"/>
    </source>
</evidence>
<dbReference type="STRING" id="945543.VIBR0546_13625"/>
<dbReference type="Gene3D" id="3.90.1590.10">
    <property type="entry name" value="glutathione-dependent formaldehyde- activating enzyme (gfa)"/>
    <property type="match status" value="1"/>
</dbReference>
<dbReference type="Pfam" id="PF04828">
    <property type="entry name" value="GFA"/>
    <property type="match status" value="1"/>
</dbReference>
<organism evidence="6 7">
    <name type="scientific">Vibrio brasiliensis LMG 20546</name>
    <dbReference type="NCBI Taxonomy" id="945543"/>
    <lineage>
        <taxon>Bacteria</taxon>
        <taxon>Pseudomonadati</taxon>
        <taxon>Pseudomonadota</taxon>
        <taxon>Gammaproteobacteria</taxon>
        <taxon>Vibrionales</taxon>
        <taxon>Vibrionaceae</taxon>
        <taxon>Vibrio</taxon>
        <taxon>Vibrio oreintalis group</taxon>
    </lineage>
</organism>
<proteinExistence type="inferred from homology"/>